<name>A0A8S5V1J1_9CAUD</name>
<dbReference type="EMBL" id="BK016182">
    <property type="protein sequence ID" value="DAG00556.1"/>
    <property type="molecule type" value="Genomic_DNA"/>
</dbReference>
<protein>
    <submittedName>
        <fullName evidence="1">Uncharacterized protein</fullName>
    </submittedName>
</protein>
<sequence length="116" mass="13685">MNYHKLLEDCDFIKVKQTVEIRPHDGNKGFFEYVNHIFKSVNNGHRYGPAVKTNILTIYNRGNYIACEMGDQRIDIRRDKIIIYVPGLKASNEETYRQYAINNIGVLNYIYNCKKY</sequence>
<accession>A0A8S5V1J1</accession>
<proteinExistence type="predicted"/>
<reference evidence="1" key="1">
    <citation type="journal article" date="2021" name="Proc. Natl. Acad. Sci. U.S.A.">
        <title>A Catalog of Tens of Thousands of Viruses from Human Metagenomes Reveals Hidden Associations with Chronic Diseases.</title>
        <authorList>
            <person name="Tisza M.J."/>
            <person name="Buck C.B."/>
        </authorList>
    </citation>
    <scope>NUCLEOTIDE SEQUENCE</scope>
    <source>
        <strain evidence="1">CtJ2i1</strain>
    </source>
</reference>
<evidence type="ECO:0000313" key="1">
    <source>
        <dbReference type="EMBL" id="DAG00556.1"/>
    </source>
</evidence>
<organism evidence="1">
    <name type="scientific">Myoviridae sp. ctJ2i1</name>
    <dbReference type="NCBI Taxonomy" id="2825079"/>
    <lineage>
        <taxon>Viruses</taxon>
        <taxon>Duplodnaviria</taxon>
        <taxon>Heunggongvirae</taxon>
        <taxon>Uroviricota</taxon>
        <taxon>Caudoviricetes</taxon>
    </lineage>
</organism>